<dbReference type="GO" id="GO:0070403">
    <property type="term" value="F:NAD+ binding"/>
    <property type="evidence" value="ECO:0007669"/>
    <property type="project" value="InterPro"/>
</dbReference>
<dbReference type="Pfam" id="PF00725">
    <property type="entry name" value="3HCDH"/>
    <property type="match status" value="2"/>
</dbReference>
<evidence type="ECO:0000313" key="6">
    <source>
        <dbReference type="Proteomes" id="UP000246077"/>
    </source>
</evidence>
<sequence length="468" mass="47978">MERVIGIVGAGAMGAGIAQVAAQHGAQVIVCDDKAAALDRGRGLMAASLGDLLRRGRLDAAGLAAVEGRLSWHQGLAALAGADVVIEAIVEDMAAKQGLFAALEAVVGPDCILATNTSSLSVSGLAGPLARPGRFAGLHFFNPVPAMKLVEVVRGRATGAEVAARLSALVAAWGKLPVEVRDVPGFIVNRVARPFYAEAFVALGEGQVDAVTIDRVLQDCGGFRLGPLALADIIGHDVNYAAACGIHAAYDGRTRFRPQAAQARLVETGALGRKAGRGVYDDAAPKPAIETLAPAPVHEIRRGEARLTAALPVDGGEADGVLLLAGDGRSAATMERVLGRPVVLFDFCRDPAAAPLLALAGSPGATAAMLAKAAGFAAAQGKQAVRIPDRPGLLSLRTWAQLYNAAADAVADRVASAADVDLALRYGTNYPEGPLALAARLGLGFVTRALGHIADETGDEFYRPSAAL</sequence>
<dbReference type="Pfam" id="PF02737">
    <property type="entry name" value="3HCDH_N"/>
    <property type="match status" value="1"/>
</dbReference>
<reference evidence="6" key="1">
    <citation type="submission" date="2018-05" db="EMBL/GenBank/DDBJ databases">
        <title>Zavarzinia sp. HR-AS.</title>
        <authorList>
            <person name="Lee Y."/>
            <person name="Jeon C.O."/>
        </authorList>
    </citation>
    <scope>NUCLEOTIDE SEQUENCE [LARGE SCALE GENOMIC DNA]</scope>
    <source>
        <strain evidence="6">DSM 1231</strain>
    </source>
</reference>
<dbReference type="Gene3D" id="1.10.1040.10">
    <property type="entry name" value="N-(1-d-carboxylethyl)-l-norvaline Dehydrogenase, domain 2"/>
    <property type="match status" value="2"/>
</dbReference>
<dbReference type="SUPFAM" id="SSF48179">
    <property type="entry name" value="6-phosphogluconate dehydrogenase C-terminal domain-like"/>
    <property type="match status" value="2"/>
</dbReference>
<feature type="domain" description="3-hydroxybutyryl-CoA dehydrogenase reduced Rossmann-fold" evidence="4">
    <location>
        <begin position="326"/>
        <end position="391"/>
    </location>
</feature>
<dbReference type="InterPro" id="IPR036291">
    <property type="entry name" value="NAD(P)-bd_dom_sf"/>
</dbReference>
<dbReference type="AlphaFoldDB" id="A0A317E0I2"/>
<dbReference type="PANTHER" id="PTHR48075">
    <property type="entry name" value="3-HYDROXYACYL-COA DEHYDROGENASE FAMILY PROTEIN"/>
    <property type="match status" value="1"/>
</dbReference>
<feature type="domain" description="3-hydroxyacyl-CoA dehydrogenase C-terminal" evidence="2">
    <location>
        <begin position="397"/>
        <end position="466"/>
    </location>
</feature>
<protein>
    <submittedName>
        <fullName evidence="5">3-hydroxyacyl-CoA dehydrogenase</fullName>
    </submittedName>
</protein>
<dbReference type="SUPFAM" id="SSF51735">
    <property type="entry name" value="NAD(P)-binding Rossmann-fold domains"/>
    <property type="match status" value="1"/>
</dbReference>
<dbReference type="PANTHER" id="PTHR48075:SF5">
    <property type="entry name" value="3-HYDROXYBUTYRYL-COA DEHYDROGENASE"/>
    <property type="match status" value="1"/>
</dbReference>
<dbReference type="InterPro" id="IPR008927">
    <property type="entry name" value="6-PGluconate_DH-like_C_sf"/>
</dbReference>
<dbReference type="OrthoDB" id="9771883at2"/>
<gene>
    <name evidence="5" type="ORF">DKG75_16850</name>
</gene>
<dbReference type="InterPro" id="IPR041040">
    <property type="entry name" value="3HCDH_RFF"/>
</dbReference>
<comment type="caution">
    <text evidence="5">The sequence shown here is derived from an EMBL/GenBank/DDBJ whole genome shotgun (WGS) entry which is preliminary data.</text>
</comment>
<dbReference type="InterPro" id="IPR006108">
    <property type="entry name" value="3HC_DH_C"/>
</dbReference>
<dbReference type="Pfam" id="PF18321">
    <property type="entry name" value="3HCDH_RFF"/>
    <property type="match status" value="1"/>
</dbReference>
<accession>A0A317E0I2</accession>
<evidence type="ECO:0000313" key="5">
    <source>
        <dbReference type="EMBL" id="PWR18665.1"/>
    </source>
</evidence>
<dbReference type="FunFam" id="3.40.50.720:FF:000009">
    <property type="entry name" value="Fatty oxidation complex, alpha subunit"/>
    <property type="match status" value="1"/>
</dbReference>
<dbReference type="EMBL" id="QGLF01000005">
    <property type="protein sequence ID" value="PWR18665.1"/>
    <property type="molecule type" value="Genomic_DNA"/>
</dbReference>
<dbReference type="InterPro" id="IPR013328">
    <property type="entry name" value="6PGD_dom2"/>
</dbReference>
<evidence type="ECO:0000259" key="4">
    <source>
        <dbReference type="Pfam" id="PF18321"/>
    </source>
</evidence>
<evidence type="ECO:0000259" key="3">
    <source>
        <dbReference type="Pfam" id="PF02737"/>
    </source>
</evidence>
<dbReference type="GO" id="GO:0016616">
    <property type="term" value="F:oxidoreductase activity, acting on the CH-OH group of donors, NAD or NADP as acceptor"/>
    <property type="evidence" value="ECO:0007669"/>
    <property type="project" value="InterPro"/>
</dbReference>
<feature type="domain" description="3-hydroxyacyl-CoA dehydrogenase C-terminal" evidence="2">
    <location>
        <begin position="185"/>
        <end position="281"/>
    </location>
</feature>
<organism evidence="5 6">
    <name type="scientific">Zavarzinia compransoris</name>
    <dbReference type="NCBI Taxonomy" id="1264899"/>
    <lineage>
        <taxon>Bacteria</taxon>
        <taxon>Pseudomonadati</taxon>
        <taxon>Pseudomonadota</taxon>
        <taxon>Alphaproteobacteria</taxon>
        <taxon>Rhodospirillales</taxon>
        <taxon>Zavarziniaceae</taxon>
        <taxon>Zavarzinia</taxon>
    </lineage>
</organism>
<dbReference type="Proteomes" id="UP000246077">
    <property type="component" value="Unassembled WGS sequence"/>
</dbReference>
<dbReference type="Gene3D" id="3.40.50.720">
    <property type="entry name" value="NAD(P)-binding Rossmann-like Domain"/>
    <property type="match status" value="1"/>
</dbReference>
<keyword evidence="6" id="KW-1185">Reference proteome</keyword>
<evidence type="ECO:0000259" key="2">
    <source>
        <dbReference type="Pfam" id="PF00725"/>
    </source>
</evidence>
<dbReference type="InterPro" id="IPR006176">
    <property type="entry name" value="3-OHacyl-CoA_DH_NAD-bd"/>
</dbReference>
<name>A0A317E0I2_9PROT</name>
<evidence type="ECO:0000256" key="1">
    <source>
        <dbReference type="ARBA" id="ARBA00023002"/>
    </source>
</evidence>
<dbReference type="GO" id="GO:0006631">
    <property type="term" value="P:fatty acid metabolic process"/>
    <property type="evidence" value="ECO:0007669"/>
    <property type="project" value="InterPro"/>
</dbReference>
<dbReference type="RefSeq" id="WP_109922354.1">
    <property type="nucleotide sequence ID" value="NZ_QGLF01000005.1"/>
</dbReference>
<proteinExistence type="predicted"/>
<keyword evidence="1" id="KW-0560">Oxidoreductase</keyword>
<feature type="domain" description="3-hydroxyacyl-CoA dehydrogenase NAD binding" evidence="3">
    <location>
        <begin position="5"/>
        <end position="182"/>
    </location>
</feature>